<dbReference type="GO" id="GO:0003677">
    <property type="term" value="F:DNA binding"/>
    <property type="evidence" value="ECO:0007669"/>
    <property type="project" value="InterPro"/>
</dbReference>
<feature type="compositionally biased region" description="Pro residues" evidence="1">
    <location>
        <begin position="876"/>
        <end position="894"/>
    </location>
</feature>
<feature type="compositionally biased region" description="Low complexity" evidence="1">
    <location>
        <begin position="910"/>
        <end position="923"/>
    </location>
</feature>
<dbReference type="SMART" id="SM01014">
    <property type="entry name" value="ARID"/>
    <property type="match status" value="1"/>
</dbReference>
<organism evidence="3 4">
    <name type="scientific">Collybiopsis luxurians FD-317 M1</name>
    <dbReference type="NCBI Taxonomy" id="944289"/>
    <lineage>
        <taxon>Eukaryota</taxon>
        <taxon>Fungi</taxon>
        <taxon>Dikarya</taxon>
        <taxon>Basidiomycota</taxon>
        <taxon>Agaricomycotina</taxon>
        <taxon>Agaricomycetes</taxon>
        <taxon>Agaricomycetidae</taxon>
        <taxon>Agaricales</taxon>
        <taxon>Marasmiineae</taxon>
        <taxon>Omphalotaceae</taxon>
        <taxon>Collybiopsis</taxon>
        <taxon>Collybiopsis luxurians</taxon>
    </lineage>
</organism>
<reference evidence="3 4" key="1">
    <citation type="submission" date="2014-04" db="EMBL/GenBank/DDBJ databases">
        <title>Evolutionary Origins and Diversification of the Mycorrhizal Mutualists.</title>
        <authorList>
            <consortium name="DOE Joint Genome Institute"/>
            <consortium name="Mycorrhizal Genomics Consortium"/>
            <person name="Kohler A."/>
            <person name="Kuo A."/>
            <person name="Nagy L.G."/>
            <person name="Floudas D."/>
            <person name="Copeland A."/>
            <person name="Barry K.W."/>
            <person name="Cichocki N."/>
            <person name="Veneault-Fourrey C."/>
            <person name="LaButti K."/>
            <person name="Lindquist E.A."/>
            <person name="Lipzen A."/>
            <person name="Lundell T."/>
            <person name="Morin E."/>
            <person name="Murat C."/>
            <person name="Riley R."/>
            <person name="Ohm R."/>
            <person name="Sun H."/>
            <person name="Tunlid A."/>
            <person name="Henrissat B."/>
            <person name="Grigoriev I.V."/>
            <person name="Hibbett D.S."/>
            <person name="Martin F."/>
        </authorList>
    </citation>
    <scope>NUCLEOTIDE SEQUENCE [LARGE SCALE GENOMIC DNA]</scope>
    <source>
        <strain evidence="3 4">FD-317 M1</strain>
    </source>
</reference>
<feature type="region of interest" description="Disordered" evidence="1">
    <location>
        <begin position="327"/>
        <end position="438"/>
    </location>
</feature>
<feature type="region of interest" description="Disordered" evidence="1">
    <location>
        <begin position="1"/>
        <end position="20"/>
    </location>
</feature>
<protein>
    <recommendedName>
        <fullName evidence="2">ARID domain-containing protein</fullName>
    </recommendedName>
</protein>
<dbReference type="PROSITE" id="PS51011">
    <property type="entry name" value="ARID"/>
    <property type="match status" value="1"/>
</dbReference>
<dbReference type="CDD" id="cd16100">
    <property type="entry name" value="ARID"/>
    <property type="match status" value="1"/>
</dbReference>
<feature type="compositionally biased region" description="Low complexity" evidence="1">
    <location>
        <begin position="1100"/>
        <end position="1116"/>
    </location>
</feature>
<feature type="compositionally biased region" description="Low complexity" evidence="1">
    <location>
        <begin position="946"/>
        <end position="960"/>
    </location>
</feature>
<dbReference type="SUPFAM" id="SSF46774">
    <property type="entry name" value="ARID-like"/>
    <property type="match status" value="1"/>
</dbReference>
<feature type="compositionally biased region" description="Low complexity" evidence="1">
    <location>
        <begin position="655"/>
        <end position="678"/>
    </location>
</feature>
<feature type="compositionally biased region" description="Low complexity" evidence="1">
    <location>
        <begin position="1143"/>
        <end position="1168"/>
    </location>
</feature>
<gene>
    <name evidence="3" type="ORF">GYMLUDRAFT_41817</name>
</gene>
<dbReference type="Pfam" id="PF01388">
    <property type="entry name" value="ARID"/>
    <property type="match status" value="1"/>
</dbReference>
<proteinExistence type="predicted"/>
<feature type="region of interest" description="Disordered" evidence="1">
    <location>
        <begin position="635"/>
        <end position="697"/>
    </location>
</feature>
<feature type="domain" description="ARID" evidence="2">
    <location>
        <begin position="447"/>
        <end position="550"/>
    </location>
</feature>
<dbReference type="InterPro" id="IPR036431">
    <property type="entry name" value="ARID_dom_sf"/>
</dbReference>
<feature type="region of interest" description="Disordered" evidence="1">
    <location>
        <begin position="26"/>
        <end position="85"/>
    </location>
</feature>
<dbReference type="AlphaFoldDB" id="A0A0D0BF14"/>
<feature type="region of interest" description="Disordered" evidence="1">
    <location>
        <begin position="98"/>
        <end position="122"/>
    </location>
</feature>
<feature type="region of interest" description="Disordered" evidence="1">
    <location>
        <begin position="822"/>
        <end position="1036"/>
    </location>
</feature>
<feature type="compositionally biased region" description="Pro residues" evidence="1">
    <location>
        <begin position="987"/>
        <end position="1001"/>
    </location>
</feature>
<feature type="compositionally biased region" description="Polar residues" evidence="1">
    <location>
        <begin position="1025"/>
        <end position="1036"/>
    </location>
</feature>
<dbReference type="SMART" id="SM00501">
    <property type="entry name" value="BRIGHT"/>
    <property type="match status" value="1"/>
</dbReference>
<evidence type="ECO:0000313" key="3">
    <source>
        <dbReference type="EMBL" id="KIK62385.1"/>
    </source>
</evidence>
<dbReference type="Proteomes" id="UP000053593">
    <property type="component" value="Unassembled WGS sequence"/>
</dbReference>
<feature type="compositionally biased region" description="Low complexity" evidence="1">
    <location>
        <begin position="100"/>
        <end position="109"/>
    </location>
</feature>
<name>A0A0D0BF14_9AGAR</name>
<feature type="compositionally biased region" description="Pro residues" evidence="1">
    <location>
        <begin position="376"/>
        <end position="392"/>
    </location>
</feature>
<evidence type="ECO:0000256" key="1">
    <source>
        <dbReference type="SAM" id="MobiDB-lite"/>
    </source>
</evidence>
<evidence type="ECO:0000313" key="4">
    <source>
        <dbReference type="Proteomes" id="UP000053593"/>
    </source>
</evidence>
<feature type="region of interest" description="Disordered" evidence="1">
    <location>
        <begin position="1080"/>
        <end position="1172"/>
    </location>
</feature>
<dbReference type="HOGENOM" id="CLU_006745_0_0_1"/>
<dbReference type="Gene3D" id="1.10.150.60">
    <property type="entry name" value="ARID DNA-binding domain"/>
    <property type="match status" value="1"/>
</dbReference>
<dbReference type="InterPro" id="IPR001606">
    <property type="entry name" value="ARID_dom"/>
</dbReference>
<feature type="compositionally biased region" description="Polar residues" evidence="1">
    <location>
        <begin position="73"/>
        <end position="85"/>
    </location>
</feature>
<keyword evidence="4" id="KW-1185">Reference proteome</keyword>
<feature type="compositionally biased region" description="Basic residues" evidence="1">
    <location>
        <begin position="932"/>
        <end position="945"/>
    </location>
</feature>
<accession>A0A0D0BF14</accession>
<feature type="compositionally biased region" description="Polar residues" evidence="1">
    <location>
        <begin position="354"/>
        <end position="368"/>
    </location>
</feature>
<feature type="compositionally biased region" description="Low complexity" evidence="1">
    <location>
        <begin position="26"/>
        <end position="51"/>
    </location>
</feature>
<feature type="compositionally biased region" description="Polar residues" evidence="1">
    <location>
        <begin position="1"/>
        <end position="12"/>
    </location>
</feature>
<evidence type="ECO:0000259" key="2">
    <source>
        <dbReference type="PROSITE" id="PS51011"/>
    </source>
</evidence>
<feature type="compositionally biased region" description="Polar residues" evidence="1">
    <location>
        <begin position="54"/>
        <end position="63"/>
    </location>
</feature>
<feature type="compositionally biased region" description="Polar residues" evidence="1">
    <location>
        <begin position="143"/>
        <end position="154"/>
    </location>
</feature>
<dbReference type="EMBL" id="KN834767">
    <property type="protein sequence ID" value="KIK62385.1"/>
    <property type="molecule type" value="Genomic_DNA"/>
</dbReference>
<dbReference type="OrthoDB" id="1938591at2759"/>
<feature type="compositionally biased region" description="Polar residues" evidence="1">
    <location>
        <begin position="400"/>
        <end position="421"/>
    </location>
</feature>
<sequence>MADPRSQYSMMSNFGPGAAGMMQHHQLNAMQQQQQQQPGQQQQDSQQQPHPGMSSFNDSNRVWSQMQQMQSMRAQNGQDMNTPSAQQQMANLLRSQNLAQMQSQQQSFGMGMGGAPNPGQQRSFLEQQNQTPHNVQMGFSGMEQHNQGFQPSMPNRQSMLQALQGSQSHTRQLELMGLAQNQQNQNSPTNLGNRVANGIPMNGNPQALNSLQPPNDLAFNPNNMRRPSPHPPLQPPLMANQPANGTINVQGRTINMADLTDRAATLRNMIQAMEVSMRQLHSQRATMPDNVFMAKMRQLQTDMTGRKDSLTKIMTLMNICIQQSANGGSINNMGGPSQGSPPGNGGQPWPPSPFGNNNQQPTMPNSQAPVLGNGPSPAPPHPPAGLPPPNNIPRPVTTPQQSMNSFPMNGSQLNFPGNSPANVDPGPSNLGPSGSAPPVNLNMPIPPLDKSRFETSYKQWCLTKAIVHNPQLLAIDSRQIDLYQLHCQVMREGGLGSVTRRELWPVIGGRLNFVHFPGSATEPPKSGPAAAMQIQHIYKEYLSAFDAVYMASVMDSRRKAAGLPATSQLSGQFISQGPTMPVTLEALRKLSPPQVDMILSCADKPANELRARGMADSMISFIENHRPMLQSMAAERASFSEGLRGRQPPGPNPVAGPNGNVGQPQFPNSGMNMGGNMNPQLRPPGEHPGPTIPRPTRDQISMAHIGINRLKSEYHARILPVMSAVDVPPESRAEYNSLLELVLRNANELESKLPIYSVVTKNEDGTKKLLTAIVSVQHQRSLLGSNTPKYVLTLDTLRAFGNHLQHAVRQIHAIIQNIVKGGEQHPPLGPPGPFLDNQPINGLVPGGRGIPPGPPQPHPGMQHPSPSSVQTNPPVAHRPPPIPPNQTPTAPPPAKVKKPTGAPTPPASAPTPVASAPTPTAPAASPPTPKSPKSKPPPKKTKPVRKPSTPTTKVNATPTLEPAPIPAPPTAGVKRPRDEEAEASLPTPGPSTGPSSVPLPPAAAVASEPSPPKRVKTDWEGPVSESLQKKNQQVENIKTEEDATQFLEQMTELIKMAGTEDQASLSSDISDTLEQILRGYGGPVDSDTSFSSLGLGDVGSALDASASTSAPPASSDFTEFFDFSLFPNEDESESKMGTPDLISSSSTNPSPESQADADPANSAAASLDVKQEKVDPLRLSSLKEIDGGESTFYQSTEWKWDGHMPTLEAPWAIFNS</sequence>
<feature type="region of interest" description="Disordered" evidence="1">
    <location>
        <begin position="134"/>
        <end position="154"/>
    </location>
</feature>